<evidence type="ECO:0000256" key="6">
    <source>
        <dbReference type="ARBA" id="ARBA00023136"/>
    </source>
</evidence>
<keyword evidence="6 8" id="KW-0472">Membrane</keyword>
<comment type="caution">
    <text evidence="9">The sequence shown here is derived from an EMBL/GenBank/DDBJ whole genome shotgun (WGS) entry which is preliminary data.</text>
</comment>
<evidence type="ECO:0000313" key="11">
    <source>
        <dbReference type="Proteomes" id="UP000669239"/>
    </source>
</evidence>
<evidence type="ECO:0000256" key="3">
    <source>
        <dbReference type="ARBA" id="ARBA00022448"/>
    </source>
</evidence>
<gene>
    <name evidence="10" type="ORF">G5B36_09525</name>
    <name evidence="9" type="ORF">L0N08_26765</name>
</gene>
<feature type="transmembrane region" description="Helical" evidence="8">
    <location>
        <begin position="113"/>
        <end position="134"/>
    </location>
</feature>
<dbReference type="GeneID" id="97208180"/>
<reference evidence="10" key="2">
    <citation type="submission" date="2020-02" db="EMBL/GenBank/DDBJ databases">
        <authorList>
            <person name="Littmann E."/>
            <person name="Sorbara M."/>
        </authorList>
    </citation>
    <scope>NUCLEOTIDE SEQUENCE</scope>
    <source>
        <strain evidence="10">MSK.1.17</strain>
    </source>
</reference>
<feature type="transmembrane region" description="Helical" evidence="8">
    <location>
        <begin position="43"/>
        <end position="68"/>
    </location>
</feature>
<sequence>MGYLVCILLYIAGIIIYGIVMGKKKVKTSDDFVVAGRQLPFMILIGTLLASWCGGGGITGSASVVYLYGPVVGTLHFAGAPIGMLLLYFISSKVRSSTKITVPEVFAARYGDGASIIAVICIMLAYVGLCATQIKAAGNIISLITGMDANLATVLSAVGILLLTVSGGMISVAYTDAVSALLMVGGFLLAIPMLIGKAGGWSEAMAAIPAERLTGTGGLGVIAILGYMIPTISLLLGDQNMMQRFASAKSAEEAKKSNLGLFAAEITVCVLIILMCTIGIALFPSLDVPSNIIFSLAVNYLPFVLGAVVLVACVAFIVTTADSYLLSAATNVTYDVWGKYLNKNADDKQKIRFMRATILVLTILAVVLTLFFPTILSLQMTAYTMYGAAITPALLFALFSRKVTKAGGIAGILTGGVVTVVWTMALNSPYGIASAIVAVPAAVVVIVLVSALTGFKGEETYKLLYKDSKS</sequence>
<dbReference type="GO" id="GO:0022857">
    <property type="term" value="F:transmembrane transporter activity"/>
    <property type="evidence" value="ECO:0007669"/>
    <property type="project" value="InterPro"/>
</dbReference>
<keyword evidence="11" id="KW-1185">Reference proteome</keyword>
<dbReference type="Pfam" id="PF00474">
    <property type="entry name" value="SSF"/>
    <property type="match status" value="1"/>
</dbReference>
<proteinExistence type="inferred from homology"/>
<dbReference type="GO" id="GO:0005886">
    <property type="term" value="C:plasma membrane"/>
    <property type="evidence" value="ECO:0007669"/>
    <property type="project" value="TreeGrafter"/>
</dbReference>
<feature type="transmembrane region" description="Helical" evidence="8">
    <location>
        <begin position="215"/>
        <end position="237"/>
    </location>
</feature>
<name>A0AAX1SFT5_9FIRM</name>
<feature type="transmembrane region" description="Helical" evidence="8">
    <location>
        <begin position="6"/>
        <end position="22"/>
    </location>
</feature>
<feature type="transmembrane region" description="Helical" evidence="8">
    <location>
        <begin position="292"/>
        <end position="318"/>
    </location>
</feature>
<organism evidence="9 12">
    <name type="scientific">Enterocloster aldenensis</name>
    <dbReference type="NCBI Taxonomy" id="358742"/>
    <lineage>
        <taxon>Bacteria</taxon>
        <taxon>Bacillati</taxon>
        <taxon>Bacillota</taxon>
        <taxon>Clostridia</taxon>
        <taxon>Lachnospirales</taxon>
        <taxon>Lachnospiraceae</taxon>
        <taxon>Enterocloster</taxon>
    </lineage>
</organism>
<dbReference type="InterPro" id="IPR050277">
    <property type="entry name" value="Sodium:Solute_Symporter"/>
</dbReference>
<feature type="transmembrane region" description="Helical" evidence="8">
    <location>
        <begin position="406"/>
        <end position="426"/>
    </location>
</feature>
<dbReference type="RefSeq" id="WP_117560984.1">
    <property type="nucleotide sequence ID" value="NZ_BAABZL010000001.1"/>
</dbReference>
<dbReference type="Proteomes" id="UP001299608">
    <property type="component" value="Unassembled WGS sequence"/>
</dbReference>
<dbReference type="PROSITE" id="PS50283">
    <property type="entry name" value="NA_SOLUT_SYMP_3"/>
    <property type="match status" value="1"/>
</dbReference>
<reference evidence="9" key="3">
    <citation type="submission" date="2022-01" db="EMBL/GenBank/DDBJ databases">
        <title>Collection of gut derived symbiotic bacterial strains cultured from healthy donors.</title>
        <authorList>
            <person name="Lin H."/>
            <person name="Kohout C."/>
            <person name="Waligurski E."/>
            <person name="Pamer E.G."/>
        </authorList>
    </citation>
    <scope>NUCLEOTIDE SEQUENCE</scope>
    <source>
        <strain evidence="9">DFI.6.55</strain>
    </source>
</reference>
<dbReference type="EMBL" id="JAAITT010000011">
    <property type="protein sequence ID" value="NSJ48936.1"/>
    <property type="molecule type" value="Genomic_DNA"/>
</dbReference>
<evidence type="ECO:0000256" key="7">
    <source>
        <dbReference type="RuleBase" id="RU362091"/>
    </source>
</evidence>
<evidence type="ECO:0000256" key="8">
    <source>
        <dbReference type="SAM" id="Phobius"/>
    </source>
</evidence>
<dbReference type="PANTHER" id="PTHR48086">
    <property type="entry name" value="SODIUM/PROLINE SYMPORTER-RELATED"/>
    <property type="match status" value="1"/>
</dbReference>
<comment type="similarity">
    <text evidence="2 7">Belongs to the sodium:solute symporter (SSF) (TC 2.A.21) family.</text>
</comment>
<dbReference type="PANTHER" id="PTHR48086:SF7">
    <property type="entry name" value="SODIUM-SOLUTE SYMPORTER-RELATED"/>
    <property type="match status" value="1"/>
</dbReference>
<evidence type="ECO:0000256" key="5">
    <source>
        <dbReference type="ARBA" id="ARBA00022989"/>
    </source>
</evidence>
<evidence type="ECO:0000313" key="9">
    <source>
        <dbReference type="EMBL" id="MCG4749022.1"/>
    </source>
</evidence>
<dbReference type="Gene3D" id="1.20.1730.10">
    <property type="entry name" value="Sodium/glucose cotransporter"/>
    <property type="match status" value="1"/>
</dbReference>
<feature type="transmembrane region" description="Helical" evidence="8">
    <location>
        <begin position="140"/>
        <end position="165"/>
    </location>
</feature>
<dbReference type="Proteomes" id="UP000669239">
    <property type="component" value="Unassembled WGS sequence"/>
</dbReference>
<dbReference type="CDD" id="cd10322">
    <property type="entry name" value="SLC5sbd"/>
    <property type="match status" value="1"/>
</dbReference>
<feature type="transmembrane region" description="Helical" evidence="8">
    <location>
        <begin position="358"/>
        <end position="376"/>
    </location>
</feature>
<keyword evidence="4 8" id="KW-0812">Transmembrane</keyword>
<accession>A0AAX1SFT5</accession>
<dbReference type="InterPro" id="IPR001734">
    <property type="entry name" value="Na/solute_symporter"/>
</dbReference>
<reference evidence="10 11" key="1">
    <citation type="journal article" date="2020" name="Cell Host Microbe">
        <title>Functional and Genomic Variation between Human-Derived Isolates of Lachnospiraceae Reveals Inter- and Intra-Species Diversity.</title>
        <authorList>
            <person name="Sorbara M.T."/>
            <person name="Littmann E.R."/>
            <person name="Fontana E."/>
            <person name="Moody T.U."/>
            <person name="Kohout C.E."/>
            <person name="Gjonbalaj M."/>
            <person name="Eaton V."/>
            <person name="Seok R."/>
            <person name="Leiner I.M."/>
            <person name="Pamer E.G."/>
        </authorList>
    </citation>
    <scope>NUCLEOTIDE SEQUENCE [LARGE SCALE GENOMIC DNA]</scope>
    <source>
        <strain evidence="10 11">MSK.1.17</strain>
    </source>
</reference>
<dbReference type="InterPro" id="IPR038377">
    <property type="entry name" value="Na/Glc_symporter_sf"/>
</dbReference>
<feature type="transmembrane region" description="Helical" evidence="8">
    <location>
        <begin position="258"/>
        <end position="286"/>
    </location>
</feature>
<evidence type="ECO:0000256" key="2">
    <source>
        <dbReference type="ARBA" id="ARBA00006434"/>
    </source>
</evidence>
<comment type="subcellular location">
    <subcellularLocation>
        <location evidence="1">Membrane</location>
        <topology evidence="1">Multi-pass membrane protein</topology>
    </subcellularLocation>
</comment>
<feature type="transmembrane region" description="Helical" evidence="8">
    <location>
        <begin position="74"/>
        <end position="92"/>
    </location>
</feature>
<feature type="transmembrane region" description="Helical" evidence="8">
    <location>
        <begin position="382"/>
        <end position="399"/>
    </location>
</feature>
<dbReference type="AlphaFoldDB" id="A0AAX1SFT5"/>
<protein>
    <submittedName>
        <fullName evidence="9">Sodium:solute symporter family protein</fullName>
    </submittedName>
</protein>
<evidence type="ECO:0000256" key="4">
    <source>
        <dbReference type="ARBA" id="ARBA00022692"/>
    </source>
</evidence>
<feature type="transmembrane region" description="Helical" evidence="8">
    <location>
        <begin position="177"/>
        <end position="195"/>
    </location>
</feature>
<feature type="transmembrane region" description="Helical" evidence="8">
    <location>
        <begin position="432"/>
        <end position="455"/>
    </location>
</feature>
<dbReference type="EMBL" id="JAKNGE010000049">
    <property type="protein sequence ID" value="MCG4749022.1"/>
    <property type="molecule type" value="Genomic_DNA"/>
</dbReference>
<evidence type="ECO:0000313" key="12">
    <source>
        <dbReference type="Proteomes" id="UP001299608"/>
    </source>
</evidence>
<evidence type="ECO:0000256" key="1">
    <source>
        <dbReference type="ARBA" id="ARBA00004141"/>
    </source>
</evidence>
<keyword evidence="5 8" id="KW-1133">Transmembrane helix</keyword>
<keyword evidence="3" id="KW-0813">Transport</keyword>
<evidence type="ECO:0000313" key="10">
    <source>
        <dbReference type="EMBL" id="NSJ48936.1"/>
    </source>
</evidence>